<evidence type="ECO:0000313" key="12">
    <source>
        <dbReference type="Proteomes" id="UP000585614"/>
    </source>
</evidence>
<dbReference type="InterPro" id="IPR038550">
    <property type="entry name" value="GPCR_3_9-Cys_sf"/>
</dbReference>
<evidence type="ECO:0000256" key="10">
    <source>
        <dbReference type="ARBA" id="ARBA00023224"/>
    </source>
</evidence>
<keyword evidence="8" id="KW-0675">Receptor</keyword>
<name>A0A7J7YRH7_RHIFE</name>
<evidence type="ECO:0000256" key="9">
    <source>
        <dbReference type="ARBA" id="ARBA00023180"/>
    </source>
</evidence>
<evidence type="ECO:0000256" key="7">
    <source>
        <dbReference type="ARBA" id="ARBA00023136"/>
    </source>
</evidence>
<dbReference type="GO" id="GO:0004930">
    <property type="term" value="F:G protein-coupled receptor activity"/>
    <property type="evidence" value="ECO:0007669"/>
    <property type="project" value="UniProtKB-KW"/>
</dbReference>
<evidence type="ECO:0000313" key="11">
    <source>
        <dbReference type="EMBL" id="KAF6364494.1"/>
    </source>
</evidence>
<evidence type="ECO:0000256" key="8">
    <source>
        <dbReference type="ARBA" id="ARBA00023170"/>
    </source>
</evidence>
<keyword evidence="9" id="KW-0325">Glycoprotein</keyword>
<keyword evidence="2" id="KW-1003">Cell membrane</keyword>
<dbReference type="AlphaFoldDB" id="A0A7J7YRH7"/>
<evidence type="ECO:0000256" key="6">
    <source>
        <dbReference type="ARBA" id="ARBA00023040"/>
    </source>
</evidence>
<comment type="subcellular location">
    <subcellularLocation>
        <location evidence="1">Cell membrane</location>
        <topology evidence="1">Multi-pass membrane protein</topology>
    </subcellularLocation>
</comment>
<reference evidence="11 12" key="1">
    <citation type="journal article" date="2020" name="Nature">
        <title>Six reference-quality genomes reveal evolution of bat adaptations.</title>
        <authorList>
            <person name="Jebb D."/>
            <person name="Huang Z."/>
            <person name="Pippel M."/>
            <person name="Hughes G.M."/>
            <person name="Lavrichenko K."/>
            <person name="Devanna P."/>
            <person name="Winkler S."/>
            <person name="Jermiin L.S."/>
            <person name="Skirmuntt E.C."/>
            <person name="Katzourakis A."/>
            <person name="Burkitt-Gray L."/>
            <person name="Ray D.A."/>
            <person name="Sullivan K.A.M."/>
            <person name="Roscito J.G."/>
            <person name="Kirilenko B.M."/>
            <person name="Davalos L.M."/>
            <person name="Corthals A.P."/>
            <person name="Power M.L."/>
            <person name="Jones G."/>
            <person name="Ransome R.D."/>
            <person name="Dechmann D.K.N."/>
            <person name="Locatelli A.G."/>
            <person name="Puechmaille S.J."/>
            <person name="Fedrigo O."/>
            <person name="Jarvis E.D."/>
            <person name="Hiller M."/>
            <person name="Vernes S.C."/>
            <person name="Myers E.W."/>
            <person name="Teeling E.C."/>
        </authorList>
    </citation>
    <scope>NUCLEOTIDE SEQUENCE [LARGE SCALE GENOMIC DNA]</scope>
    <source>
        <strain evidence="11">MRhiFer1</strain>
        <tissue evidence="11">Lung</tissue>
    </source>
</reference>
<protein>
    <submittedName>
        <fullName evidence="11">Uncharacterized protein</fullName>
    </submittedName>
</protein>
<dbReference type="GO" id="GO:0005886">
    <property type="term" value="C:plasma membrane"/>
    <property type="evidence" value="ECO:0007669"/>
    <property type="project" value="UniProtKB-SubCell"/>
</dbReference>
<dbReference type="FunFam" id="2.10.50.30:FF:000004">
    <property type="entry name" value="Taste receptor type 1 member 3-like protein"/>
    <property type="match status" value="1"/>
</dbReference>
<keyword evidence="3" id="KW-0812">Transmembrane</keyword>
<gene>
    <name evidence="11" type="ORF">mRhiFer1_005979</name>
</gene>
<evidence type="ECO:0000256" key="2">
    <source>
        <dbReference type="ARBA" id="ARBA00022475"/>
    </source>
</evidence>
<sequence length="79" mass="9136">MTKMAQYDLENEAFIIIDQETKNEFRNLKHIQSKCSKEYSPGQMKKTTRSQHICCHECVNCPENHYSNQTACCTTFGLG</sequence>
<dbReference type="Proteomes" id="UP000585614">
    <property type="component" value="Unassembled WGS sequence"/>
</dbReference>
<accession>A0A7J7YRH7</accession>
<evidence type="ECO:0000256" key="3">
    <source>
        <dbReference type="ARBA" id="ARBA00022692"/>
    </source>
</evidence>
<keyword evidence="7" id="KW-0472">Membrane</keyword>
<keyword evidence="4" id="KW-0732">Signal</keyword>
<keyword evidence="5" id="KW-1133">Transmembrane helix</keyword>
<evidence type="ECO:0000256" key="5">
    <source>
        <dbReference type="ARBA" id="ARBA00022989"/>
    </source>
</evidence>
<comment type="caution">
    <text evidence="11">The sequence shown here is derived from an EMBL/GenBank/DDBJ whole genome shotgun (WGS) entry which is preliminary data.</text>
</comment>
<evidence type="ECO:0000256" key="1">
    <source>
        <dbReference type="ARBA" id="ARBA00004651"/>
    </source>
</evidence>
<dbReference type="EMBL" id="JACAGC010000005">
    <property type="protein sequence ID" value="KAF6364494.1"/>
    <property type="molecule type" value="Genomic_DNA"/>
</dbReference>
<dbReference type="Gene3D" id="2.10.50.30">
    <property type="entry name" value="GPCR, family 3, nine cysteines domain"/>
    <property type="match status" value="1"/>
</dbReference>
<keyword evidence="10" id="KW-0807">Transducer</keyword>
<proteinExistence type="predicted"/>
<keyword evidence="6" id="KW-0297">G-protein coupled receptor</keyword>
<evidence type="ECO:0000256" key="4">
    <source>
        <dbReference type="ARBA" id="ARBA00022729"/>
    </source>
</evidence>
<organism evidence="11 12">
    <name type="scientific">Rhinolophus ferrumequinum</name>
    <name type="common">Greater horseshoe bat</name>
    <dbReference type="NCBI Taxonomy" id="59479"/>
    <lineage>
        <taxon>Eukaryota</taxon>
        <taxon>Metazoa</taxon>
        <taxon>Chordata</taxon>
        <taxon>Craniata</taxon>
        <taxon>Vertebrata</taxon>
        <taxon>Euteleostomi</taxon>
        <taxon>Mammalia</taxon>
        <taxon>Eutheria</taxon>
        <taxon>Laurasiatheria</taxon>
        <taxon>Chiroptera</taxon>
        <taxon>Yinpterochiroptera</taxon>
        <taxon>Rhinolophoidea</taxon>
        <taxon>Rhinolophidae</taxon>
        <taxon>Rhinolophinae</taxon>
        <taxon>Rhinolophus</taxon>
    </lineage>
</organism>